<evidence type="ECO:0000313" key="2">
    <source>
        <dbReference type="EMBL" id="KAJ8878612.1"/>
    </source>
</evidence>
<comment type="caution">
    <text evidence="2">The sequence shown here is derived from an EMBL/GenBank/DDBJ whole genome shotgun (WGS) entry which is preliminary data.</text>
</comment>
<dbReference type="EMBL" id="JARBHB010000007">
    <property type="protein sequence ID" value="KAJ8878612.1"/>
    <property type="molecule type" value="Genomic_DNA"/>
</dbReference>
<reference evidence="2 3" key="1">
    <citation type="submission" date="2023-02" db="EMBL/GenBank/DDBJ databases">
        <title>LHISI_Scaffold_Assembly.</title>
        <authorList>
            <person name="Stuart O.P."/>
            <person name="Cleave R."/>
            <person name="Magrath M.J.L."/>
            <person name="Mikheyev A.S."/>
        </authorList>
    </citation>
    <scope>NUCLEOTIDE SEQUENCE [LARGE SCALE GENOMIC DNA]</scope>
    <source>
        <strain evidence="2">Daus_M_001</strain>
        <tissue evidence="2">Leg muscle</tissue>
    </source>
</reference>
<feature type="compositionally biased region" description="Basic and acidic residues" evidence="1">
    <location>
        <begin position="908"/>
        <end position="920"/>
    </location>
</feature>
<evidence type="ECO:0000256" key="1">
    <source>
        <dbReference type="SAM" id="MobiDB-lite"/>
    </source>
</evidence>
<sequence length="1767" mass="196484">MLQLRTHVDFGHGSLGQRHDVRGSRAPISASLSYDTVSLDRRMNKVMRPKAILILHKAEEHTTCIQADLKQDNAYLPEAAVAIDSESNGSRDYKFIGRHRRRCGCLLNTTHCRMSTCNSHKKCVIYRQTSTAVRLSAQHDTLPDVNTWTAVRLSAQHDTLPDVNVQLSQKVGRHGRRCGCLLNTTHCRMSTCNSHKKCVIYRQTSTAVRLSAQHDTLPDVNVQLSQIVQNPPTSGIVRQRSSRAGNRSRFAWVADDRSSRYTTAASGMEVSIGKQGRTSRATKPVDSSTGHAQVRASTFGTGIDLPVTAAPAQEMTCPLRATLDRSRRGRPPVEALPPAAPHILKAARPDAAQIPRRLYFNILLALLQFSFRYPPSAFAGRQYGVYWANEDKVIPMPNVCDLRYQRALSIPKEREDTQCYKLGPERFSFVSVQWRCILTIADSGNTLKHCAHARFVNSSTVTYGHCTKQKSRPPSPIKSVSRPADNYSTRAAKRPGAVPLMYEYPSSDWLREALVTGLASDWIVRAAGRTDNLKSSDTAVQQLRAQTAVKATNSQAWKARPSGQEYHATTNITLWLPPIPEFFPRLRPGSAGDIRATLPRTSSATSGLPGADWQMKLQHFAGNKWRHFAGVCGSEFAVQTVVSQLYSQVLWGPAESRILFARPFCRKRDLKLPSVLSRGLSSLLILLKTNIPIFKTQLDQYSHTSSEIRFLKIAQQGASIYGSNNRCCIFNYCSKPPGIKTRNNVVYLGTYVLQSVVIELHTLATSQAMLEVSSWTAMHAWHGLTKPLQLTWLMSNSSTGVIDALFHVVDVVNRHFCHTVTSSMLTPGAPPPPQRTRRRTPLDRAGQCTGPRDAKLYTKYATTNAFLISQCYSLTQTLLHLFPLKEHLADSLEVQEKVSSQFLLPRTHTRDSNERRREDPSTTDEAVFRKRNSRIHADGSRTTSQSSLCIFLFRPSGRGGGGLRNNLNSTAFLKETPCHYTVSWSFSVHGKYNLGQQHCNAQLKTLNENVKGAYFYLARAHAHTHTLCETSKVGTIPCGLVSSISNFTSVALRNENTIKPDIKMIANGFEATVAERLVRSPSTNAIRVQSPAGSLRILACGNRAGRCRCWSLSLPSPVPLHSNERDSKPRTERILRRNGRLFYKGEPPRVRDKPIGTRALSIRFSGLNSWGYRRKNVLTGLARLVKSRGPPSRHTRVLEFGGLYGLKHQVCEDSETTSPQRRAASGSDKRPAVVKSADCEHRLNEHVMVNKRLVLMRTCAVAPTVHSCLSRSQNRWEYRIEMVCRFLCCERTRSLTGREKPWERARLSLIGYCTVCNTPYWSSCRLASLIGEQRSAILLTGEAILPILLASYHGDPGFSHVGIILDEDVGRRIFSGISRFPRHFIPRCSILTSITLIGSQDLDVESRPNLFTHHFSSVILRHSCGESGDIAEVKEKAFLKVLPFPHRLHSAPIPPLIHLTSRPQFSMDETTRISLVWLLPALPTVDECEADLSPPHLHSSLDTPLITDVDHKRRLLCSHPKLTRVRWSVLAAPGHRLLHNTKVELPLVPPNPAARANKMTSLADERPVTCSPASSPANMLHAARGSQSRQEARSQSYVHVKGTAQRVVPPLYTDLLYDSVLTRVGDSMPGRAKLHIFAPWISAGMQGRGGTGDTRENPPTIGIVQQDSHIRATPPGIEPGSILMAIRDPMLSACAEDDNQAAFILNLQSKIPCATQAMLSYAPTLSILARCVAELQQARPVFQTKTSNLGHGYLRRHHDVIATPEGR</sequence>
<keyword evidence="3" id="KW-1185">Reference proteome</keyword>
<feature type="region of interest" description="Disordered" evidence="1">
    <location>
        <begin position="466"/>
        <end position="486"/>
    </location>
</feature>
<feature type="region of interest" description="Disordered" evidence="1">
    <location>
        <begin position="904"/>
        <end position="925"/>
    </location>
</feature>
<name>A0ABQ9H2U2_9NEOP</name>
<accession>A0ABQ9H2U2</accession>
<feature type="compositionally biased region" description="Polar residues" evidence="1">
    <location>
        <begin position="276"/>
        <end position="292"/>
    </location>
</feature>
<dbReference type="Proteomes" id="UP001159363">
    <property type="component" value="Chromosome 6"/>
</dbReference>
<evidence type="ECO:0000313" key="3">
    <source>
        <dbReference type="Proteomes" id="UP001159363"/>
    </source>
</evidence>
<proteinExistence type="predicted"/>
<feature type="region of interest" description="Disordered" evidence="1">
    <location>
        <begin position="823"/>
        <end position="848"/>
    </location>
</feature>
<protein>
    <submittedName>
        <fullName evidence="2">Uncharacterized protein</fullName>
    </submittedName>
</protein>
<gene>
    <name evidence="2" type="ORF">PR048_019193</name>
</gene>
<feature type="region of interest" description="Disordered" evidence="1">
    <location>
        <begin position="266"/>
        <end position="292"/>
    </location>
</feature>
<organism evidence="2 3">
    <name type="scientific">Dryococelus australis</name>
    <dbReference type="NCBI Taxonomy" id="614101"/>
    <lineage>
        <taxon>Eukaryota</taxon>
        <taxon>Metazoa</taxon>
        <taxon>Ecdysozoa</taxon>
        <taxon>Arthropoda</taxon>
        <taxon>Hexapoda</taxon>
        <taxon>Insecta</taxon>
        <taxon>Pterygota</taxon>
        <taxon>Neoptera</taxon>
        <taxon>Polyneoptera</taxon>
        <taxon>Phasmatodea</taxon>
        <taxon>Verophasmatodea</taxon>
        <taxon>Anareolatae</taxon>
        <taxon>Phasmatidae</taxon>
        <taxon>Eurycanthinae</taxon>
        <taxon>Dryococelus</taxon>
    </lineage>
</organism>